<evidence type="ECO:0000313" key="3">
    <source>
        <dbReference type="Proteomes" id="UP000029382"/>
    </source>
</evidence>
<evidence type="ECO:0000313" key="4">
    <source>
        <dbReference type="Proteomes" id="UP000182793"/>
    </source>
</evidence>
<dbReference type="Proteomes" id="UP000029382">
    <property type="component" value="Unassembled WGS sequence"/>
</dbReference>
<reference evidence="1 3" key="1">
    <citation type="journal article" date="2014" name="Genome Announc.">
        <title>Draft Genome Sequences of Streptococcus bovis Strains ATCC 33317 and JB1.</title>
        <authorList>
            <person name="Benahmed F.H."/>
            <person name="Gopinath G.R."/>
            <person name="Harbottle H."/>
            <person name="Cotta M.A."/>
            <person name="Luo Y."/>
            <person name="Henderson C."/>
            <person name="Teri P."/>
            <person name="Soppet D."/>
            <person name="Rasmussen M."/>
            <person name="Whitehead T.R."/>
            <person name="Davidson M."/>
        </authorList>
    </citation>
    <scope>NUCLEOTIDE SEQUENCE [LARGE SCALE GENOMIC DNA]</scope>
    <source>
        <strain evidence="1 3">JB1</strain>
    </source>
</reference>
<proteinExistence type="predicted"/>
<protein>
    <submittedName>
        <fullName evidence="1">Uncharacterized protein</fullName>
    </submittedName>
</protein>
<comment type="caution">
    <text evidence="1">The sequence shown here is derived from an EMBL/GenBank/DDBJ whole genome shotgun (WGS) entry which is preliminary data.</text>
</comment>
<dbReference type="EMBL" id="FOTG01000003">
    <property type="protein sequence ID" value="SFL16177.1"/>
    <property type="molecule type" value="Genomic_DNA"/>
</dbReference>
<sequence length="199" mass="23164">MAKATIKLDGITRVLKAHSKETGSKAFTTQIQYKANSKANYYEYTNSSVIIRFTNDVFNTHANIKLFPDSTCTVFPNTDRTFPRITDDTKIQVFDTRLLLDNIRKLEKNPSSSLVKETKKHRVLDFIYTNRSFTNCHPLNHLPGFFRVDSYHLKTIIRIFSMLQCEETTIFYNEERPYQPIILECELATAVLAPIRYNH</sequence>
<dbReference type="AlphaFoldDB" id="A0A091BUJ7"/>
<keyword evidence="4" id="KW-1185">Reference proteome</keyword>
<dbReference type="RefSeq" id="WP_039697014.1">
    <property type="nucleotide sequence ID" value="NZ_AUZH01000026.1"/>
</dbReference>
<dbReference type="Proteomes" id="UP000182793">
    <property type="component" value="Unassembled WGS sequence"/>
</dbReference>
<organism evidence="1 3">
    <name type="scientific">Streptococcus equinus JB1</name>
    <dbReference type="NCBI Taxonomy" id="1294274"/>
    <lineage>
        <taxon>Bacteria</taxon>
        <taxon>Bacillati</taxon>
        <taxon>Bacillota</taxon>
        <taxon>Bacilli</taxon>
        <taxon>Lactobacillales</taxon>
        <taxon>Streptococcaceae</taxon>
        <taxon>Streptococcus</taxon>
    </lineage>
</organism>
<reference evidence="2 4" key="2">
    <citation type="submission" date="2016-10" db="EMBL/GenBank/DDBJ databases">
        <authorList>
            <person name="Varghese N."/>
            <person name="Submissions S."/>
        </authorList>
    </citation>
    <scope>NUCLEOTIDE SEQUENCE [LARGE SCALE GENOMIC DNA]</scope>
    <source>
        <strain evidence="2 4">JB1</strain>
    </source>
</reference>
<dbReference type="EMBL" id="AUZH01000026">
    <property type="protein sequence ID" value="KFN87422.1"/>
    <property type="molecule type" value="Genomic_DNA"/>
</dbReference>
<name>A0A091BUJ7_STREI</name>
<evidence type="ECO:0000313" key="1">
    <source>
        <dbReference type="EMBL" id="KFN87422.1"/>
    </source>
</evidence>
<evidence type="ECO:0000313" key="2">
    <source>
        <dbReference type="EMBL" id="SFL16177.1"/>
    </source>
</evidence>
<accession>A0A091BUJ7</accession>
<gene>
    <name evidence="1" type="ORF">H702_07095</name>
    <name evidence="2" type="ORF">SAMN02910290_00707</name>
</gene>